<sequence>MALVGALLGSIAWYTDLVPHVADAMNKTAKVATLGNGARYGLTTLAGTVRNWLKNHHQHQDAAHDVCHFRPRLGYGTEAGRQMTMSICW</sequence>
<keyword evidence="1" id="KW-0378">Hydrolase</keyword>
<dbReference type="GO" id="GO:0016787">
    <property type="term" value="F:hydrolase activity"/>
    <property type="evidence" value="ECO:0007669"/>
    <property type="project" value="UniProtKB-KW"/>
</dbReference>
<organism evidence="1 2">
    <name type="scientific">Escherichia coli</name>
    <dbReference type="NCBI Taxonomy" id="562"/>
    <lineage>
        <taxon>Bacteria</taxon>
        <taxon>Pseudomonadati</taxon>
        <taxon>Pseudomonadota</taxon>
        <taxon>Gammaproteobacteria</taxon>
        <taxon>Enterobacterales</taxon>
        <taxon>Enterobacteriaceae</taxon>
        <taxon>Escherichia</taxon>
    </lineage>
</organism>
<dbReference type="EMBL" id="UGAW01000002">
    <property type="protein sequence ID" value="STI47180.1"/>
    <property type="molecule type" value="Genomic_DNA"/>
</dbReference>
<protein>
    <submittedName>
        <fullName evidence="1">Putative phosphohydrolase</fullName>
    </submittedName>
</protein>
<name>A0A376SA79_ECOLX</name>
<evidence type="ECO:0000313" key="1">
    <source>
        <dbReference type="EMBL" id="STI47180.1"/>
    </source>
</evidence>
<dbReference type="AlphaFoldDB" id="A0A376SA79"/>
<proteinExistence type="predicted"/>
<evidence type="ECO:0000313" key="2">
    <source>
        <dbReference type="Proteomes" id="UP000254817"/>
    </source>
</evidence>
<gene>
    <name evidence="1" type="primary">yedJ_3</name>
    <name evidence="1" type="ORF">NCTC11112_06376</name>
</gene>
<reference evidence="1 2" key="1">
    <citation type="submission" date="2018-06" db="EMBL/GenBank/DDBJ databases">
        <authorList>
            <consortium name="Pathogen Informatics"/>
            <person name="Doyle S."/>
        </authorList>
    </citation>
    <scope>NUCLEOTIDE SEQUENCE [LARGE SCALE GENOMIC DNA]</scope>
    <source>
        <strain evidence="1 2">NCTC11112</strain>
    </source>
</reference>
<dbReference type="Proteomes" id="UP000254817">
    <property type="component" value="Unassembled WGS sequence"/>
</dbReference>
<accession>A0A376SA79</accession>